<organism evidence="2">
    <name type="scientific">Alsobacter sp. KACC 23698</name>
    <dbReference type="NCBI Taxonomy" id="3149229"/>
    <lineage>
        <taxon>Bacteria</taxon>
        <taxon>Pseudomonadati</taxon>
        <taxon>Pseudomonadota</taxon>
        <taxon>Alphaproteobacteria</taxon>
        <taxon>Hyphomicrobiales</taxon>
        <taxon>Alsobacteraceae</taxon>
        <taxon>Alsobacter</taxon>
    </lineage>
</organism>
<dbReference type="EMBL" id="CP157484">
    <property type="protein sequence ID" value="XBO40414.1"/>
    <property type="molecule type" value="Genomic_DNA"/>
</dbReference>
<dbReference type="RefSeq" id="WP_406857273.1">
    <property type="nucleotide sequence ID" value="NZ_CP157484.1"/>
</dbReference>
<accession>A0AAU7JJU4</accession>
<name>A0AAU7JJU4_9HYPH</name>
<gene>
    <name evidence="2" type="ORF">ABEG18_06510</name>
</gene>
<reference evidence="2" key="1">
    <citation type="submission" date="2024-05" db="EMBL/GenBank/DDBJ databases">
        <authorList>
            <person name="Kim S."/>
            <person name="Heo J."/>
            <person name="Choi H."/>
            <person name="Choi Y."/>
            <person name="Kwon S.-W."/>
            <person name="Kim Y."/>
        </authorList>
    </citation>
    <scope>NUCLEOTIDE SEQUENCE</scope>
    <source>
        <strain evidence="2">KACC 23698</strain>
    </source>
</reference>
<evidence type="ECO:0000313" key="2">
    <source>
        <dbReference type="EMBL" id="XBO40414.1"/>
    </source>
</evidence>
<feature type="compositionally biased region" description="Basic and acidic residues" evidence="1">
    <location>
        <begin position="49"/>
        <end position="58"/>
    </location>
</feature>
<evidence type="ECO:0000256" key="1">
    <source>
        <dbReference type="SAM" id="MobiDB-lite"/>
    </source>
</evidence>
<proteinExistence type="predicted"/>
<protein>
    <submittedName>
        <fullName evidence="2">Uncharacterized protein</fullName>
    </submittedName>
</protein>
<sequence length="95" mass="10065">MPVSTLSRLAGAGRRAAPSLGDLGLRRVEFDEFGSPSRSPSNDADLADSGERSDDHAVNRTARQTAGIDDALHMMASGWRGQSIRLRSTPIDDGG</sequence>
<feature type="region of interest" description="Disordered" evidence="1">
    <location>
        <begin position="31"/>
        <end position="69"/>
    </location>
</feature>
<dbReference type="AlphaFoldDB" id="A0AAU7JJU4"/>